<name>A0AA37IWN9_9FIRM</name>
<dbReference type="GO" id="GO:0009982">
    <property type="term" value="F:pseudouridine synthase activity"/>
    <property type="evidence" value="ECO:0007669"/>
    <property type="project" value="InterPro"/>
</dbReference>
<proteinExistence type="inferred from homology"/>
<dbReference type="SUPFAM" id="SSF55120">
    <property type="entry name" value="Pseudouridine synthase"/>
    <property type="match status" value="1"/>
</dbReference>
<dbReference type="GO" id="GO:0000455">
    <property type="term" value="P:enzyme-directed rRNA pseudouridine synthesis"/>
    <property type="evidence" value="ECO:0007669"/>
    <property type="project" value="TreeGrafter"/>
</dbReference>
<gene>
    <name evidence="6" type="ORF">JCM17207_01840</name>
</gene>
<evidence type="ECO:0000259" key="5">
    <source>
        <dbReference type="Pfam" id="PF00849"/>
    </source>
</evidence>
<dbReference type="InterPro" id="IPR006145">
    <property type="entry name" value="PsdUridine_synth_RsuA/RluA"/>
</dbReference>
<dbReference type="PANTHER" id="PTHR21600:SF87">
    <property type="entry name" value="RNA PSEUDOURIDYLATE SYNTHASE DOMAIN-CONTAINING PROTEIN 1"/>
    <property type="match status" value="1"/>
</dbReference>
<comment type="similarity">
    <text evidence="2">Belongs to the pseudouridine synthase RluA family.</text>
</comment>
<organism evidence="6 7">
    <name type="scientific">Faecalibacterium gallinarum</name>
    <dbReference type="NCBI Taxonomy" id="2903556"/>
    <lineage>
        <taxon>Bacteria</taxon>
        <taxon>Bacillati</taxon>
        <taxon>Bacillota</taxon>
        <taxon>Clostridia</taxon>
        <taxon>Eubacteriales</taxon>
        <taxon>Oscillospiraceae</taxon>
        <taxon>Faecalibacterium</taxon>
    </lineage>
</organism>
<feature type="domain" description="Pseudouridine synthase RsuA/RluA-like" evidence="5">
    <location>
        <begin position="16"/>
        <end position="186"/>
    </location>
</feature>
<dbReference type="PANTHER" id="PTHR21600">
    <property type="entry name" value="MITOCHONDRIAL RNA PSEUDOURIDINE SYNTHASE"/>
    <property type="match status" value="1"/>
</dbReference>
<dbReference type="AlphaFoldDB" id="A0AA37IWN9"/>
<comment type="catalytic activity">
    <reaction evidence="1">
        <text>a uridine in RNA = a pseudouridine in RNA</text>
        <dbReference type="Rhea" id="RHEA:48348"/>
        <dbReference type="Rhea" id="RHEA-COMP:12068"/>
        <dbReference type="Rhea" id="RHEA-COMP:12069"/>
        <dbReference type="ChEBI" id="CHEBI:65314"/>
        <dbReference type="ChEBI" id="CHEBI:65315"/>
    </reaction>
</comment>
<comment type="caution">
    <text evidence="6">The sequence shown here is derived from an EMBL/GenBank/DDBJ whole genome shotgun (WGS) entry which is preliminary data.</text>
</comment>
<dbReference type="InterPro" id="IPR050188">
    <property type="entry name" value="RluA_PseudoU_synthase"/>
</dbReference>
<sequence>MFDPKELPLLYEDEALIVLNKPAGLTSEEGVPALLRTLWGKPEAYVGVVHRLDTGVSGLMVYAKTPAAAAALGRQITQSQQAYTQRDGGESAGENPQFVKRYRAVIAGGPDEALAKEGVLRDYLFKDSRKGRVYPVSRPRKGVREAVLEYRIAATAPGPEENTRFSLAEITLHTGRTHQIRVQFASRKHPLWGDGKYGSRQKGSLALQSAGLAFRHPVSGKEMVFTLPAPAGLPWELF</sequence>
<dbReference type="RefSeq" id="WP_238315586.1">
    <property type="nucleotide sequence ID" value="NZ_BQKV01000011.1"/>
</dbReference>
<dbReference type="CDD" id="cd02869">
    <property type="entry name" value="PseudoU_synth_RluA_like"/>
    <property type="match status" value="1"/>
</dbReference>
<dbReference type="GO" id="GO:0003723">
    <property type="term" value="F:RNA binding"/>
    <property type="evidence" value="ECO:0007669"/>
    <property type="project" value="InterPro"/>
</dbReference>
<dbReference type="Pfam" id="PF00849">
    <property type="entry name" value="PseudoU_synth_2"/>
    <property type="match status" value="1"/>
</dbReference>
<evidence type="ECO:0000313" key="7">
    <source>
        <dbReference type="Proteomes" id="UP001055185"/>
    </source>
</evidence>
<dbReference type="GO" id="GO:0140098">
    <property type="term" value="F:catalytic activity, acting on RNA"/>
    <property type="evidence" value="ECO:0007669"/>
    <property type="project" value="UniProtKB-ARBA"/>
</dbReference>
<evidence type="ECO:0000256" key="1">
    <source>
        <dbReference type="ARBA" id="ARBA00000073"/>
    </source>
</evidence>
<protein>
    <recommendedName>
        <fullName evidence="3">RNA pseudouridylate synthase</fullName>
    </recommendedName>
    <alternativeName>
        <fullName evidence="4">RNA-uridine isomerase</fullName>
    </alternativeName>
</protein>
<evidence type="ECO:0000256" key="2">
    <source>
        <dbReference type="ARBA" id="ARBA00010876"/>
    </source>
</evidence>
<dbReference type="EMBL" id="BQKV01000011">
    <property type="protein sequence ID" value="GJN63559.1"/>
    <property type="molecule type" value="Genomic_DNA"/>
</dbReference>
<dbReference type="Proteomes" id="UP001055185">
    <property type="component" value="Unassembled WGS sequence"/>
</dbReference>
<keyword evidence="7" id="KW-1185">Reference proteome</keyword>
<reference evidence="6" key="1">
    <citation type="journal article" date="2022" name="Int. J. Syst. Evol. Microbiol.">
        <title>Genome-based, phenotypic and chemotaxonomic classification of Faecalibacterium strains: proposal of three novel species Faecalibacterium duncaniae sp. nov., Faecalibacterium hattorii sp. nov. and Faecalibacterium gallinarum sp. nov. .</title>
        <authorList>
            <person name="Sakamoto M."/>
            <person name="Sakurai N."/>
            <person name="Tanno H."/>
            <person name="Iino T."/>
            <person name="Ohkuma M."/>
            <person name="Endo A."/>
        </authorList>
    </citation>
    <scope>NUCLEOTIDE SEQUENCE</scope>
    <source>
        <strain evidence="6">JCM 17207</strain>
    </source>
</reference>
<evidence type="ECO:0000256" key="3">
    <source>
        <dbReference type="ARBA" id="ARBA00031870"/>
    </source>
</evidence>
<evidence type="ECO:0000313" key="6">
    <source>
        <dbReference type="EMBL" id="GJN63559.1"/>
    </source>
</evidence>
<accession>A0AA37IWN9</accession>
<evidence type="ECO:0000256" key="4">
    <source>
        <dbReference type="ARBA" id="ARBA00033164"/>
    </source>
</evidence>
<dbReference type="InterPro" id="IPR020103">
    <property type="entry name" value="PsdUridine_synth_cat_dom_sf"/>
</dbReference>
<dbReference type="Gene3D" id="3.30.2350.10">
    <property type="entry name" value="Pseudouridine synthase"/>
    <property type="match status" value="1"/>
</dbReference>